<keyword evidence="3" id="KW-1185">Reference proteome</keyword>
<reference evidence="2 3" key="1">
    <citation type="journal article" date="2023" name="Insect Mol. Biol.">
        <title>Genome sequencing provides insights into the evolution of gene families encoding plant cell wall-degrading enzymes in longhorned beetles.</title>
        <authorList>
            <person name="Shin N.R."/>
            <person name="Okamura Y."/>
            <person name="Kirsch R."/>
            <person name="Pauchet Y."/>
        </authorList>
    </citation>
    <scope>NUCLEOTIDE SEQUENCE [LARGE SCALE GENOMIC DNA]</scope>
    <source>
        <strain evidence="2">EAD_L_NR</strain>
    </source>
</reference>
<dbReference type="Proteomes" id="UP001159042">
    <property type="component" value="Unassembled WGS sequence"/>
</dbReference>
<organism evidence="2 3">
    <name type="scientific">Exocentrus adspersus</name>
    <dbReference type="NCBI Taxonomy" id="1586481"/>
    <lineage>
        <taxon>Eukaryota</taxon>
        <taxon>Metazoa</taxon>
        <taxon>Ecdysozoa</taxon>
        <taxon>Arthropoda</taxon>
        <taxon>Hexapoda</taxon>
        <taxon>Insecta</taxon>
        <taxon>Pterygota</taxon>
        <taxon>Neoptera</taxon>
        <taxon>Endopterygota</taxon>
        <taxon>Coleoptera</taxon>
        <taxon>Polyphaga</taxon>
        <taxon>Cucujiformia</taxon>
        <taxon>Chrysomeloidea</taxon>
        <taxon>Cerambycidae</taxon>
        <taxon>Lamiinae</taxon>
        <taxon>Acanthocinini</taxon>
        <taxon>Exocentrus</taxon>
    </lineage>
</organism>
<name>A0AAV8VUW9_9CUCU</name>
<feature type="transmembrane region" description="Helical" evidence="1">
    <location>
        <begin position="50"/>
        <end position="72"/>
    </location>
</feature>
<dbReference type="EMBL" id="JANEYG010000029">
    <property type="protein sequence ID" value="KAJ8917974.1"/>
    <property type="molecule type" value="Genomic_DNA"/>
</dbReference>
<evidence type="ECO:0008006" key="4">
    <source>
        <dbReference type="Google" id="ProtNLM"/>
    </source>
</evidence>
<keyword evidence="1" id="KW-1133">Transmembrane helix</keyword>
<comment type="caution">
    <text evidence="2">The sequence shown here is derived from an EMBL/GenBank/DDBJ whole genome shotgun (WGS) entry which is preliminary data.</text>
</comment>
<keyword evidence="1" id="KW-0812">Transmembrane</keyword>
<gene>
    <name evidence="2" type="ORF">NQ315_002670</name>
</gene>
<accession>A0AAV8VUW9</accession>
<sequence length="87" mass="9816">MLPKNASFHCPVKLSDSRTPRNEATFENVFEIVLMPTCCVVDPAAGFRHAMYTLVGLVVALMALLIICIILLKKRSKDRERHIQLGY</sequence>
<keyword evidence="1" id="KW-0472">Membrane</keyword>
<evidence type="ECO:0000313" key="3">
    <source>
        <dbReference type="Proteomes" id="UP001159042"/>
    </source>
</evidence>
<proteinExistence type="predicted"/>
<dbReference type="AlphaFoldDB" id="A0AAV8VUW9"/>
<evidence type="ECO:0000256" key="1">
    <source>
        <dbReference type="SAM" id="Phobius"/>
    </source>
</evidence>
<protein>
    <recommendedName>
        <fullName evidence="4">MHC class II antigen</fullName>
    </recommendedName>
</protein>
<evidence type="ECO:0000313" key="2">
    <source>
        <dbReference type="EMBL" id="KAJ8917974.1"/>
    </source>
</evidence>